<protein>
    <recommendedName>
        <fullName evidence="3">Methyltransferase type 11 domain-containing protein</fullName>
    </recommendedName>
</protein>
<dbReference type="EMBL" id="JAVBVO010000003">
    <property type="protein sequence ID" value="MDZ5757961.1"/>
    <property type="molecule type" value="Genomic_DNA"/>
</dbReference>
<evidence type="ECO:0008006" key="3">
    <source>
        <dbReference type="Google" id="ProtNLM"/>
    </source>
</evidence>
<comment type="caution">
    <text evidence="1">The sequence shown here is derived from an EMBL/GenBank/DDBJ whole genome shotgun (WGS) entry which is preliminary data.</text>
</comment>
<gene>
    <name evidence="1" type="ORF">RAK27_04745</name>
</gene>
<proteinExistence type="predicted"/>
<dbReference type="InterPro" id="IPR029063">
    <property type="entry name" value="SAM-dependent_MTases_sf"/>
</dbReference>
<evidence type="ECO:0000313" key="1">
    <source>
        <dbReference type="EMBL" id="MDZ5757961.1"/>
    </source>
</evidence>
<evidence type="ECO:0000313" key="2">
    <source>
        <dbReference type="Proteomes" id="UP001290462"/>
    </source>
</evidence>
<dbReference type="AlphaFoldDB" id="A0AAW9JWT0"/>
<organism evidence="1 2">
    <name type="scientific">Carnobacterium maltaromaticum</name>
    <name type="common">Carnobacterium piscicola</name>
    <dbReference type="NCBI Taxonomy" id="2751"/>
    <lineage>
        <taxon>Bacteria</taxon>
        <taxon>Bacillati</taxon>
        <taxon>Bacillota</taxon>
        <taxon>Bacilli</taxon>
        <taxon>Lactobacillales</taxon>
        <taxon>Carnobacteriaceae</taxon>
        <taxon>Carnobacterium</taxon>
    </lineage>
</organism>
<reference evidence="1" key="1">
    <citation type="submission" date="2023-08" db="EMBL/GenBank/DDBJ databases">
        <title>Genomic characterization of piscicolin 126 produced by Carnobacterium maltaromaticum CM22 strain isolated from salmon (Salmo salar).</title>
        <authorList>
            <person name="Gonzalez-Gragera E."/>
            <person name="Garcia-Lopez J.D."/>
            <person name="Teso-Perez C."/>
            <person name="Gimenez-Hernandez I."/>
            <person name="Peralta-Sanchez J.M."/>
            <person name="Valdivia E."/>
            <person name="Montalban-Lopez M."/>
            <person name="Martin-Platero A.M."/>
            <person name="Banos A."/>
            <person name="Martinez-Bueno M."/>
        </authorList>
    </citation>
    <scope>NUCLEOTIDE SEQUENCE</scope>
    <source>
        <strain evidence="1">CM22</strain>
    </source>
</reference>
<dbReference type="Proteomes" id="UP001290462">
    <property type="component" value="Unassembled WGS sequence"/>
</dbReference>
<accession>A0AAW9JWT0</accession>
<dbReference type="RefSeq" id="WP_322808597.1">
    <property type="nucleotide sequence ID" value="NZ_JAVBVO010000003.1"/>
</dbReference>
<dbReference type="SUPFAM" id="SSF53335">
    <property type="entry name" value="S-adenosyl-L-methionine-dependent methyltransferases"/>
    <property type="match status" value="1"/>
</dbReference>
<sequence length="182" mass="20869">MKVIIGAGNTSFNGWISTNKEDLDLLEKESFKKFFHEKKADALFAEHVWEHLTFAEGKIAARNCYDFLEDGGYLRVAVPDRNFRNADYQKLVQVGGPGPKEHPAFSHKILYDVSVFTKLFKECGFEVNLLEHCDDMGTFHYNYWNPDDGRVGRSFRFDTRNSKSKLGMVSLILDAHKPIIIS</sequence>
<name>A0AAW9JWT0_CARML</name>
<dbReference type="Gene3D" id="3.40.50.150">
    <property type="entry name" value="Vaccinia Virus protein VP39"/>
    <property type="match status" value="1"/>
</dbReference>